<dbReference type="GO" id="GO:0005524">
    <property type="term" value="F:ATP binding"/>
    <property type="evidence" value="ECO:0007669"/>
    <property type="project" value="UniProtKB-UniRule"/>
</dbReference>
<dbReference type="UniPathway" id="UPA00148">
    <property type="reaction ID" value="UER00233"/>
</dbReference>
<dbReference type="GO" id="GO:0009236">
    <property type="term" value="P:cobalamin biosynthetic process"/>
    <property type="evidence" value="ECO:0007669"/>
    <property type="project" value="UniProtKB-UniRule"/>
</dbReference>
<dbReference type="NCBIfam" id="TIGR00636">
    <property type="entry name" value="PduO_Nterm"/>
    <property type="match status" value="1"/>
</dbReference>
<dbReference type="EMBL" id="PEZG01000008">
    <property type="protein sequence ID" value="PIS16085.1"/>
    <property type="molecule type" value="Genomic_DNA"/>
</dbReference>
<feature type="domain" description="Cobalamin adenosyltransferase-like" evidence="5">
    <location>
        <begin position="3"/>
        <end position="178"/>
    </location>
</feature>
<dbReference type="AlphaFoldDB" id="A0A2H0WU00"/>
<dbReference type="InterPro" id="IPR036451">
    <property type="entry name" value="CblAdoTrfase-like_sf"/>
</dbReference>
<comment type="catalytic activity">
    <reaction evidence="4">
        <text>2 cob(II)yrinate a,c diamide + reduced [electron-transfer flavoprotein] + 2 ATP = 2 adenosylcob(III)yrinate a,c-diamide + 2 triphosphate + oxidized [electron-transfer flavoprotein] + 3 H(+)</text>
        <dbReference type="Rhea" id="RHEA:11528"/>
        <dbReference type="Rhea" id="RHEA-COMP:10685"/>
        <dbReference type="Rhea" id="RHEA-COMP:10686"/>
        <dbReference type="ChEBI" id="CHEBI:15378"/>
        <dbReference type="ChEBI" id="CHEBI:18036"/>
        <dbReference type="ChEBI" id="CHEBI:30616"/>
        <dbReference type="ChEBI" id="CHEBI:57692"/>
        <dbReference type="ChEBI" id="CHEBI:58307"/>
        <dbReference type="ChEBI" id="CHEBI:58503"/>
        <dbReference type="ChEBI" id="CHEBI:58537"/>
        <dbReference type="EC" id="2.5.1.17"/>
    </reaction>
</comment>
<reference evidence="7" key="1">
    <citation type="submission" date="2017-09" db="EMBL/GenBank/DDBJ databases">
        <title>Depth-based differentiation of microbial function through sediment-hosted aquifers and enrichment of novel symbionts in the deep terrestrial subsurface.</title>
        <authorList>
            <person name="Probst A.J."/>
            <person name="Ladd B."/>
            <person name="Jarett J.K."/>
            <person name="Geller-Mcgrath D.E."/>
            <person name="Sieber C.M.K."/>
            <person name="Emerson J.B."/>
            <person name="Anantharaman K."/>
            <person name="Thomas B.C."/>
            <person name="Malmstrom R."/>
            <person name="Stieglmeier M."/>
            <person name="Klingl A."/>
            <person name="Woyke T."/>
            <person name="Ryan C.M."/>
            <person name="Banfield J.F."/>
        </authorList>
    </citation>
    <scope>NUCLEOTIDE SEQUENCE [LARGE SCALE GENOMIC DNA]</scope>
</reference>
<evidence type="ECO:0000313" key="6">
    <source>
        <dbReference type="EMBL" id="PIS16085.1"/>
    </source>
</evidence>
<dbReference type="Pfam" id="PF01923">
    <property type="entry name" value="Cob_adeno_trans"/>
    <property type="match status" value="1"/>
</dbReference>
<sequence length="187" mass="20788">MSIYTKTGDAGTTSLFNGNRVPKSDIRIKACGELDELSSHIGYALPLTQDVKIRGLLLKVQKNLSRTMSIISGAKLDTKEMQKQVKLFETIIDKESSTLTKLDKFILPSGSAISAWFHILRAVCRRAERAVVECKTMKQPAFVPLSGTTAGKLSNETIDPIISYLNRLSDLFFILARVYNTDKEIFA</sequence>
<name>A0A2H0WU00_9BACT</name>
<evidence type="ECO:0000256" key="2">
    <source>
        <dbReference type="ARBA" id="ARBA00022741"/>
    </source>
</evidence>
<dbReference type="SUPFAM" id="SSF89028">
    <property type="entry name" value="Cobalamin adenosyltransferase-like"/>
    <property type="match status" value="1"/>
</dbReference>
<dbReference type="InterPro" id="IPR016030">
    <property type="entry name" value="CblAdoTrfase-like"/>
</dbReference>
<comment type="similarity">
    <text evidence="4">Belongs to the Cob(I)alamin adenosyltransferase family.</text>
</comment>
<dbReference type="InterPro" id="IPR029499">
    <property type="entry name" value="PduO-typ"/>
</dbReference>
<dbReference type="GO" id="GO:0008817">
    <property type="term" value="F:corrinoid adenosyltransferase activity"/>
    <property type="evidence" value="ECO:0007669"/>
    <property type="project" value="UniProtKB-UniRule"/>
</dbReference>
<protein>
    <recommendedName>
        <fullName evidence="4">Corrinoid adenosyltransferase</fullName>
        <ecNumber evidence="4">2.5.1.17</ecNumber>
    </recommendedName>
    <alternativeName>
        <fullName evidence="4">Cob(II)alamin adenosyltransferase</fullName>
    </alternativeName>
    <alternativeName>
        <fullName evidence="4">Cob(II)yrinic acid a,c-diamide adenosyltransferase</fullName>
    </alternativeName>
    <alternativeName>
        <fullName evidence="4">Cobinamide/cobalamin adenosyltransferase</fullName>
    </alternativeName>
</protein>
<keyword evidence="1 4" id="KW-0808">Transferase</keyword>
<evidence type="ECO:0000256" key="4">
    <source>
        <dbReference type="RuleBase" id="RU366026"/>
    </source>
</evidence>
<evidence type="ECO:0000259" key="5">
    <source>
        <dbReference type="Pfam" id="PF01923"/>
    </source>
</evidence>
<dbReference type="PANTHER" id="PTHR12213:SF0">
    <property type="entry name" value="CORRINOID ADENOSYLTRANSFERASE MMAB"/>
    <property type="match status" value="1"/>
</dbReference>
<organism evidence="6 7">
    <name type="scientific">Candidatus Roizmanbacteria bacterium CG09_land_8_20_14_0_10_41_9</name>
    <dbReference type="NCBI Taxonomy" id="1974850"/>
    <lineage>
        <taxon>Bacteria</taxon>
        <taxon>Candidatus Roizmaniibacteriota</taxon>
    </lineage>
</organism>
<keyword evidence="3 4" id="KW-0067">ATP-binding</keyword>
<dbReference type="Proteomes" id="UP000231198">
    <property type="component" value="Unassembled WGS sequence"/>
</dbReference>
<comment type="catalytic activity">
    <reaction evidence="4">
        <text>2 cob(II)alamin + reduced [electron-transfer flavoprotein] + 2 ATP = 2 adenosylcob(III)alamin + 2 triphosphate + oxidized [electron-transfer flavoprotein] + 3 H(+)</text>
        <dbReference type="Rhea" id="RHEA:28671"/>
        <dbReference type="Rhea" id="RHEA-COMP:10685"/>
        <dbReference type="Rhea" id="RHEA-COMP:10686"/>
        <dbReference type="ChEBI" id="CHEBI:15378"/>
        <dbReference type="ChEBI" id="CHEBI:16304"/>
        <dbReference type="ChEBI" id="CHEBI:18036"/>
        <dbReference type="ChEBI" id="CHEBI:18408"/>
        <dbReference type="ChEBI" id="CHEBI:30616"/>
        <dbReference type="ChEBI" id="CHEBI:57692"/>
        <dbReference type="ChEBI" id="CHEBI:58307"/>
        <dbReference type="EC" id="2.5.1.17"/>
    </reaction>
</comment>
<comment type="pathway">
    <text evidence="4">Cofactor biosynthesis; adenosylcobalamin biosynthesis; adenosylcobalamin from cob(II)yrinate a,c-diamide: step 2/7.</text>
</comment>
<accession>A0A2H0WU00</accession>
<dbReference type="Gene3D" id="1.20.1200.10">
    <property type="entry name" value="Cobalamin adenosyltransferase-like"/>
    <property type="match status" value="1"/>
</dbReference>
<dbReference type="PANTHER" id="PTHR12213">
    <property type="entry name" value="CORRINOID ADENOSYLTRANSFERASE"/>
    <property type="match status" value="1"/>
</dbReference>
<keyword evidence="2 4" id="KW-0547">Nucleotide-binding</keyword>
<comment type="caution">
    <text evidence="6">The sequence shown here is derived from an EMBL/GenBank/DDBJ whole genome shotgun (WGS) entry which is preliminary data.</text>
</comment>
<evidence type="ECO:0000313" key="7">
    <source>
        <dbReference type="Proteomes" id="UP000231198"/>
    </source>
</evidence>
<dbReference type="EC" id="2.5.1.17" evidence="4"/>
<evidence type="ECO:0000256" key="1">
    <source>
        <dbReference type="ARBA" id="ARBA00022679"/>
    </source>
</evidence>
<keyword evidence="4" id="KW-0169">Cobalamin biosynthesis</keyword>
<gene>
    <name evidence="6" type="ORF">COT62_00280</name>
</gene>
<evidence type="ECO:0000256" key="3">
    <source>
        <dbReference type="ARBA" id="ARBA00022840"/>
    </source>
</evidence>
<proteinExistence type="inferred from homology"/>